<dbReference type="Gene3D" id="2.40.70.10">
    <property type="entry name" value="Acid Proteases"/>
    <property type="match status" value="2"/>
</dbReference>
<feature type="signal peptide" evidence="5">
    <location>
        <begin position="1"/>
        <end position="17"/>
    </location>
</feature>
<dbReference type="InterPro" id="IPR021109">
    <property type="entry name" value="Peptidase_aspartic_dom_sf"/>
</dbReference>
<dbReference type="InterPro" id="IPR001461">
    <property type="entry name" value="Aspartic_peptidase_A1"/>
</dbReference>
<dbReference type="GeneID" id="28849664"/>
<sequence length="458" mass="48836">MRLSESSFLLFASHALATPQSTTNKPVVQDGILQLALSTVPIEKELNTTSLNKRQVSAPVDKFKFAGPRPLAALGIELQIGTPAQKVLVEPDTGSSKLWIPGPLPGLPRKDTESTFFFRTESSSAKDLNQQETSSYASETVVLNMVTDELSIGGISMGPIKFGVGDLTNPSTRLGRVVGTMGLLPPTDAKSNEDFILKKLLDKKLVKSRAFSIALRNKGQGALTFGGYDTSKFSGPLEKFAIQPTPAKHYIVEIQSVLFSDGKGGNQLVLDKQNVAGKPLAMGLDSGSPAFQLPTALSEVVAQKTGGTLKNAFLTFPCAVVDAKAAIDFKMTDKTTISIPLLDFVMSKLDNDKTCKLAVQFGGKLPADLWIGGHFLRRALVVYDPDNSNMYVARGADCGSSLVAIDGNMPTDVVLGKCPEEAPDFKGQGDKSPSPVPPVNAADVQVIAEPRVDKETNV</sequence>
<dbReference type="CDD" id="cd05471">
    <property type="entry name" value="pepsin_like"/>
    <property type="match status" value="1"/>
</dbReference>
<dbReference type="Proteomes" id="UP000078397">
    <property type="component" value="Unassembled WGS sequence"/>
</dbReference>
<evidence type="ECO:0000256" key="4">
    <source>
        <dbReference type="SAM" id="MobiDB-lite"/>
    </source>
</evidence>
<gene>
    <name evidence="7" type="ORF">VFPPC_06676</name>
</gene>
<organism evidence="7 8">
    <name type="scientific">Pochonia chlamydosporia 170</name>
    <dbReference type="NCBI Taxonomy" id="1380566"/>
    <lineage>
        <taxon>Eukaryota</taxon>
        <taxon>Fungi</taxon>
        <taxon>Dikarya</taxon>
        <taxon>Ascomycota</taxon>
        <taxon>Pezizomycotina</taxon>
        <taxon>Sordariomycetes</taxon>
        <taxon>Hypocreomycetidae</taxon>
        <taxon>Hypocreales</taxon>
        <taxon>Clavicipitaceae</taxon>
        <taxon>Pochonia</taxon>
    </lineage>
</organism>
<evidence type="ECO:0000313" key="8">
    <source>
        <dbReference type="Proteomes" id="UP000078397"/>
    </source>
</evidence>
<proteinExistence type="inferred from homology"/>
<keyword evidence="5" id="KW-0732">Signal</keyword>
<keyword evidence="3" id="KW-1015">Disulfide bond</keyword>
<keyword evidence="8" id="KW-1185">Reference proteome</keyword>
<dbReference type="SUPFAM" id="SSF50630">
    <property type="entry name" value="Acid proteases"/>
    <property type="match status" value="1"/>
</dbReference>
<dbReference type="OrthoDB" id="771136at2759"/>
<feature type="compositionally biased region" description="Basic and acidic residues" evidence="4">
    <location>
        <begin position="419"/>
        <end position="429"/>
    </location>
</feature>
<feature type="region of interest" description="Disordered" evidence="4">
    <location>
        <begin position="419"/>
        <end position="442"/>
    </location>
</feature>
<dbReference type="KEGG" id="pchm:VFPPC_06676"/>
<evidence type="ECO:0000256" key="3">
    <source>
        <dbReference type="PIRSR" id="PIRSR601461-2"/>
    </source>
</evidence>
<evidence type="ECO:0000256" key="2">
    <source>
        <dbReference type="PIRSR" id="PIRSR601461-1"/>
    </source>
</evidence>
<evidence type="ECO:0000259" key="6">
    <source>
        <dbReference type="PROSITE" id="PS51767"/>
    </source>
</evidence>
<protein>
    <submittedName>
        <fullName evidence="7">Secreted aspartic proteinase</fullName>
    </submittedName>
</protein>
<comment type="caution">
    <text evidence="7">The sequence shown here is derived from an EMBL/GenBank/DDBJ whole genome shotgun (WGS) entry which is preliminary data.</text>
</comment>
<feature type="active site" evidence="2">
    <location>
        <position position="285"/>
    </location>
</feature>
<evidence type="ECO:0000256" key="5">
    <source>
        <dbReference type="SAM" id="SignalP"/>
    </source>
</evidence>
<dbReference type="InterPro" id="IPR033121">
    <property type="entry name" value="PEPTIDASE_A1"/>
</dbReference>
<dbReference type="InterPro" id="IPR034164">
    <property type="entry name" value="Pepsin-like_dom"/>
</dbReference>
<evidence type="ECO:0000256" key="1">
    <source>
        <dbReference type="ARBA" id="ARBA00007447"/>
    </source>
</evidence>
<feature type="chain" id="PRO_5008101255" evidence="5">
    <location>
        <begin position="18"/>
        <end position="458"/>
    </location>
</feature>
<dbReference type="PANTHER" id="PTHR47966:SF65">
    <property type="entry name" value="ASPARTIC-TYPE ENDOPEPTIDASE"/>
    <property type="match status" value="1"/>
</dbReference>
<accession>A0A179F542</accession>
<comment type="similarity">
    <text evidence="1">Belongs to the peptidase A1 family.</text>
</comment>
<dbReference type="AlphaFoldDB" id="A0A179F542"/>
<evidence type="ECO:0000313" key="7">
    <source>
        <dbReference type="EMBL" id="OAQ60546.1"/>
    </source>
</evidence>
<dbReference type="PRINTS" id="PR00792">
    <property type="entry name" value="PEPSIN"/>
</dbReference>
<dbReference type="GO" id="GO:0004190">
    <property type="term" value="F:aspartic-type endopeptidase activity"/>
    <property type="evidence" value="ECO:0007669"/>
    <property type="project" value="InterPro"/>
</dbReference>
<feature type="disulfide bond" evidence="3">
    <location>
        <begin position="318"/>
        <end position="355"/>
    </location>
</feature>
<dbReference type="RefSeq" id="XP_018138424.1">
    <property type="nucleotide sequence ID" value="XM_018285670.1"/>
</dbReference>
<dbReference type="PANTHER" id="PTHR47966">
    <property type="entry name" value="BETA-SITE APP-CLEAVING ENZYME, ISOFORM A-RELATED"/>
    <property type="match status" value="1"/>
</dbReference>
<dbReference type="Pfam" id="PF00026">
    <property type="entry name" value="Asp"/>
    <property type="match status" value="1"/>
</dbReference>
<feature type="active site" evidence="2">
    <location>
        <position position="92"/>
    </location>
</feature>
<reference evidence="7 8" key="1">
    <citation type="journal article" date="2016" name="PLoS Pathog.">
        <title>Biosynthesis of antibiotic leucinostatins in bio-control fungus Purpureocillium lilacinum and their inhibition on phytophthora revealed by genome mining.</title>
        <authorList>
            <person name="Wang G."/>
            <person name="Liu Z."/>
            <person name="Lin R."/>
            <person name="Li E."/>
            <person name="Mao Z."/>
            <person name="Ling J."/>
            <person name="Yang Y."/>
            <person name="Yin W.B."/>
            <person name="Xie B."/>
        </authorList>
    </citation>
    <scope>NUCLEOTIDE SEQUENCE [LARGE SCALE GENOMIC DNA]</scope>
    <source>
        <strain evidence="7">170</strain>
    </source>
</reference>
<dbReference type="GO" id="GO:0006508">
    <property type="term" value="P:proteolysis"/>
    <property type="evidence" value="ECO:0007669"/>
    <property type="project" value="InterPro"/>
</dbReference>
<dbReference type="STRING" id="1380566.A0A179F542"/>
<name>A0A179F542_METCM</name>
<dbReference type="EMBL" id="LSBJ02000008">
    <property type="protein sequence ID" value="OAQ60546.1"/>
    <property type="molecule type" value="Genomic_DNA"/>
</dbReference>
<feature type="domain" description="Peptidase A1" evidence="6">
    <location>
        <begin position="74"/>
        <end position="393"/>
    </location>
</feature>
<dbReference type="PROSITE" id="PS51767">
    <property type="entry name" value="PEPTIDASE_A1"/>
    <property type="match status" value="1"/>
</dbReference>